<dbReference type="PANTHER" id="PTHR34821">
    <property type="entry name" value="INNER MEMBRANE PROTEIN YDCZ"/>
    <property type="match status" value="1"/>
</dbReference>
<reference evidence="2" key="1">
    <citation type="submission" date="2018-05" db="EMBL/GenBank/DDBJ databases">
        <authorList>
            <person name="Lanie J.A."/>
            <person name="Ng W.-L."/>
            <person name="Kazmierczak K.M."/>
            <person name="Andrzejewski T.M."/>
            <person name="Davidsen T.M."/>
            <person name="Wayne K.J."/>
            <person name="Tettelin H."/>
            <person name="Glass J.I."/>
            <person name="Rusch D."/>
            <person name="Podicherti R."/>
            <person name="Tsui H.-C.T."/>
            <person name="Winkler M.E."/>
        </authorList>
    </citation>
    <scope>NUCLEOTIDE SEQUENCE</scope>
</reference>
<organism evidence="2">
    <name type="scientific">marine metagenome</name>
    <dbReference type="NCBI Taxonomy" id="408172"/>
    <lineage>
        <taxon>unclassified sequences</taxon>
        <taxon>metagenomes</taxon>
        <taxon>ecological metagenomes</taxon>
    </lineage>
</organism>
<dbReference type="InterPro" id="IPR006750">
    <property type="entry name" value="YdcZ"/>
</dbReference>
<gene>
    <name evidence="2" type="ORF">METZ01_LOCUS404529</name>
</gene>
<feature type="non-terminal residue" evidence="2">
    <location>
        <position position="1"/>
    </location>
</feature>
<feature type="transmembrane region" description="Helical" evidence="1">
    <location>
        <begin position="51"/>
        <end position="73"/>
    </location>
</feature>
<name>A0A382W081_9ZZZZ</name>
<dbReference type="EMBL" id="UINC01155679">
    <property type="protein sequence ID" value="SVD51675.1"/>
    <property type="molecule type" value="Genomic_DNA"/>
</dbReference>
<dbReference type="PANTHER" id="PTHR34821:SF2">
    <property type="entry name" value="INNER MEMBRANE PROTEIN YDCZ"/>
    <property type="match status" value="1"/>
</dbReference>
<evidence type="ECO:0000313" key="2">
    <source>
        <dbReference type="EMBL" id="SVD51675.1"/>
    </source>
</evidence>
<dbReference type="GO" id="GO:0005886">
    <property type="term" value="C:plasma membrane"/>
    <property type="evidence" value="ECO:0007669"/>
    <property type="project" value="TreeGrafter"/>
</dbReference>
<feature type="transmembrane region" description="Helical" evidence="1">
    <location>
        <begin position="20"/>
        <end position="39"/>
    </location>
</feature>
<protein>
    <recommendedName>
        <fullName evidence="3">EamA domain-containing protein</fullName>
    </recommendedName>
</protein>
<dbReference type="AlphaFoldDB" id="A0A382W081"/>
<feature type="transmembrane region" description="Helical" evidence="1">
    <location>
        <begin position="143"/>
        <end position="161"/>
    </location>
</feature>
<keyword evidence="1" id="KW-0472">Membrane</keyword>
<accession>A0A382W081</accession>
<dbReference type="Pfam" id="PF04657">
    <property type="entry name" value="DMT_YdcZ"/>
    <property type="match status" value="1"/>
</dbReference>
<feature type="transmembrane region" description="Helical" evidence="1">
    <location>
        <begin position="85"/>
        <end position="106"/>
    </location>
</feature>
<feature type="transmembrane region" description="Helical" evidence="1">
    <location>
        <begin position="112"/>
        <end position="131"/>
    </location>
</feature>
<sequence>VNDVLRANTHKGEIMNLYNWPLLLTAIFLGMGLGIQAPINAWIGKRLGSPYWGASFSISISLVVILLFVVVMVRKVPSLETVWNAPWWVWLGGIFGAMFVAGAIVLGPKLGMALFFTCVVFGQVFISLLTDRFGWFEIPFRELSILRVLGVLLVIAGILLIQKEDFGLDVSSE</sequence>
<keyword evidence="1" id="KW-1133">Transmembrane helix</keyword>
<proteinExistence type="predicted"/>
<evidence type="ECO:0000256" key="1">
    <source>
        <dbReference type="SAM" id="Phobius"/>
    </source>
</evidence>
<keyword evidence="1" id="KW-0812">Transmembrane</keyword>
<evidence type="ECO:0008006" key="3">
    <source>
        <dbReference type="Google" id="ProtNLM"/>
    </source>
</evidence>